<dbReference type="Gene3D" id="2.60.40.10">
    <property type="entry name" value="Immunoglobulins"/>
    <property type="match status" value="1"/>
</dbReference>
<proteinExistence type="inferred from homology"/>
<evidence type="ECO:0000256" key="6">
    <source>
        <dbReference type="ARBA" id="ARBA00030512"/>
    </source>
</evidence>
<dbReference type="InterPro" id="IPR014756">
    <property type="entry name" value="Ig_E-set"/>
</dbReference>
<name>A0ABZ0GQT4_9GAMM</name>
<dbReference type="InterPro" id="IPR004866">
    <property type="entry name" value="CHB/HEX_N_dom"/>
</dbReference>
<dbReference type="RefSeq" id="WP_348396539.1">
    <property type="nucleotide sequence ID" value="NZ_CP136600.1"/>
</dbReference>
<dbReference type="InterPro" id="IPR012291">
    <property type="entry name" value="CBM2_carb-bd_dom_sf"/>
</dbReference>
<dbReference type="SUPFAM" id="SSF51445">
    <property type="entry name" value="(Trans)glycosidases"/>
    <property type="match status" value="1"/>
</dbReference>
<dbReference type="InterPro" id="IPR017853">
    <property type="entry name" value="GH"/>
</dbReference>
<dbReference type="InterPro" id="IPR013783">
    <property type="entry name" value="Ig-like_fold"/>
</dbReference>
<evidence type="ECO:0000256" key="5">
    <source>
        <dbReference type="ARBA" id="ARBA00023295"/>
    </source>
</evidence>
<dbReference type="InterPro" id="IPR029018">
    <property type="entry name" value="Hex-like_dom2"/>
</dbReference>
<keyword evidence="10" id="KW-1185">Reference proteome</keyword>
<reference evidence="9 10" key="1">
    <citation type="submission" date="2023-09" db="EMBL/GenBank/DDBJ databases">
        <authorList>
            <person name="Qi X."/>
        </authorList>
    </citation>
    <scope>NUCLEOTIDE SEQUENCE [LARGE SCALE GENOMIC DNA]</scope>
    <source>
        <strain evidence="9 10">S1-1</strain>
    </source>
</reference>
<evidence type="ECO:0000256" key="7">
    <source>
        <dbReference type="ARBA" id="ARBA00033000"/>
    </source>
</evidence>
<dbReference type="InterPro" id="IPR015882">
    <property type="entry name" value="HEX_bac_N"/>
</dbReference>
<dbReference type="SUPFAM" id="SSF55545">
    <property type="entry name" value="beta-N-acetylhexosaminidase-like domain"/>
    <property type="match status" value="1"/>
</dbReference>
<dbReference type="InterPro" id="IPR015883">
    <property type="entry name" value="Glyco_hydro_20_cat"/>
</dbReference>
<dbReference type="PROSITE" id="PS51257">
    <property type="entry name" value="PROKAR_LIPOPROTEIN"/>
    <property type="match status" value="1"/>
</dbReference>
<sequence>MNKFIKILCCTVFLSACTDVKQQSPEPSDNTIYQSTVDHFADTLKVEYQLITNIPDEQCDQARSEGNCFQLQLNLTTAKDFISTDWEIYFSQINPVQSVESELFRIEHVNGDLHKIIPTSNFTGFHAGKTYGLNYRVDFWTLSETDALPNYIVNINGLMPRVIKSTQTQIDADTGLEIYPFVKNFSSVEKHFKRSATDETVWATANVLFERNAQMKVANNKLAHSLIPTPKKLQVASTGKYLDLSNGISLTLNGVNINKITAAVERLAHLGITENTQGVAVNLNKNEKLVGEAGSYQIVSDEQGIIISANNDMGLFYGLQTIAGLVSLDNLSIPHVTIEDEPHYEFRSMMVDVARNFHSKQFIFDLLDQMAAYKLNKFHLHLGDDEAWRLEINDLPELTDISSKRCFDLSEQTCLLPQLGAGVDPNSSVNGYYSKQDYKEILQYASKRHIQVIPSLDMPGHSRSSIVAMKARFNKLMAQGDEKGAKQYLLHDKNDATVYSSIQYYNDNTINACMESSYDFVAKVMDEVKAMHSDAGHPLTRYHIGADETAGAWVESPICKEFIANNGLGITKAEQLGSYFVERVAKILAERDIETAGWNDGMMHTNSKNMPETVQANAWGLIQWQGHKEAHKLANQDWDVVVSSPDVTYFDFPYEPDPKEHGYYWASRHSNTEKLFQFMPDNLPAHAEFWLDREDKPYSTDDTVQLNEQGEIISSPLKPGKKLAGLQGQLWSENTRNDNLAEYKIFPRLFALAERAWHKPNWAVPYSFSGQVYNQESNRFTVEMRNNRDQQWANFARVIAQKELAKLDKAQVFYRIPTVGAKIIDSQLFINNAYPGLALEYKLTDESWQIWTKPLEISGDVEVRARSIDSKRAGRSLFLLN</sequence>
<protein>
    <recommendedName>
        <fullName evidence="3">beta-N-acetylhexosaminidase</fullName>
        <ecNumber evidence="3">3.2.1.52</ecNumber>
    </recommendedName>
    <alternativeName>
        <fullName evidence="6">Beta-N-acetylhexosaminidase</fullName>
    </alternativeName>
    <alternativeName>
        <fullName evidence="7">N-acetyl-beta-glucosaminidase</fullName>
    </alternativeName>
</protein>
<dbReference type="Pfam" id="PF03174">
    <property type="entry name" value="CHB_HEX_C"/>
    <property type="match status" value="1"/>
</dbReference>
<dbReference type="EMBL" id="CP136600">
    <property type="protein sequence ID" value="WOH37761.1"/>
    <property type="molecule type" value="Genomic_DNA"/>
</dbReference>
<evidence type="ECO:0000313" key="10">
    <source>
        <dbReference type="Proteomes" id="UP001301442"/>
    </source>
</evidence>
<dbReference type="SMART" id="SM01081">
    <property type="entry name" value="CHB_HEX"/>
    <property type="match status" value="1"/>
</dbReference>
<dbReference type="EC" id="3.2.1.52" evidence="3"/>
<evidence type="ECO:0000256" key="1">
    <source>
        <dbReference type="ARBA" id="ARBA00001231"/>
    </source>
</evidence>
<dbReference type="CDD" id="cd02847">
    <property type="entry name" value="E_set_Chitobiase_C"/>
    <property type="match status" value="1"/>
</dbReference>
<dbReference type="PRINTS" id="PR00738">
    <property type="entry name" value="GLHYDRLASE20"/>
</dbReference>
<keyword evidence="4" id="KW-0378">Hydrolase</keyword>
<dbReference type="Gene3D" id="3.20.20.80">
    <property type="entry name" value="Glycosidases"/>
    <property type="match status" value="1"/>
</dbReference>
<dbReference type="Gene3D" id="3.30.379.10">
    <property type="entry name" value="Chitobiase/beta-hexosaminidase domain 2-like"/>
    <property type="match status" value="1"/>
</dbReference>
<dbReference type="SUPFAM" id="SSF81296">
    <property type="entry name" value="E set domains"/>
    <property type="match status" value="1"/>
</dbReference>
<dbReference type="InterPro" id="IPR025705">
    <property type="entry name" value="Beta_hexosaminidase_sua/sub"/>
</dbReference>
<dbReference type="SUPFAM" id="SSF49384">
    <property type="entry name" value="Carbohydrate-binding domain"/>
    <property type="match status" value="1"/>
</dbReference>
<dbReference type="Gene3D" id="2.60.40.290">
    <property type="match status" value="1"/>
</dbReference>
<feature type="domain" description="Chitobiase/beta-hexosaminidases N-terminal" evidence="8">
    <location>
        <begin position="42"/>
        <end position="207"/>
    </location>
</feature>
<dbReference type="Pfam" id="PF02838">
    <property type="entry name" value="Glyco_hydro_20b"/>
    <property type="match status" value="1"/>
</dbReference>
<dbReference type="Pfam" id="PF00728">
    <property type="entry name" value="Glyco_hydro_20"/>
    <property type="match status" value="1"/>
</dbReference>
<comment type="similarity">
    <text evidence="2">Belongs to the glycosyl hydrolase 20 family.</text>
</comment>
<evidence type="ECO:0000256" key="4">
    <source>
        <dbReference type="ARBA" id="ARBA00022801"/>
    </source>
</evidence>
<gene>
    <name evidence="9" type="ORF">RI844_00555</name>
</gene>
<dbReference type="InterPro" id="IPR008965">
    <property type="entry name" value="CBM2/CBM3_carb-bd_dom_sf"/>
</dbReference>
<dbReference type="Proteomes" id="UP001301442">
    <property type="component" value="Chromosome"/>
</dbReference>
<evidence type="ECO:0000256" key="3">
    <source>
        <dbReference type="ARBA" id="ARBA00012663"/>
    </source>
</evidence>
<organism evidence="9 10">
    <name type="scientific">Thalassotalea fonticola</name>
    <dbReference type="NCBI Taxonomy" id="3065649"/>
    <lineage>
        <taxon>Bacteria</taxon>
        <taxon>Pseudomonadati</taxon>
        <taxon>Pseudomonadota</taxon>
        <taxon>Gammaproteobacteria</taxon>
        <taxon>Alteromonadales</taxon>
        <taxon>Colwelliaceae</taxon>
        <taxon>Thalassotalea</taxon>
    </lineage>
</organism>
<evidence type="ECO:0000259" key="8">
    <source>
        <dbReference type="SMART" id="SM01081"/>
    </source>
</evidence>
<dbReference type="PANTHER" id="PTHR22600:SF57">
    <property type="entry name" value="BETA-N-ACETYLHEXOSAMINIDASE"/>
    <property type="match status" value="1"/>
</dbReference>
<accession>A0ABZ0GQT4</accession>
<dbReference type="PANTHER" id="PTHR22600">
    <property type="entry name" value="BETA-HEXOSAMINIDASE"/>
    <property type="match status" value="1"/>
</dbReference>
<comment type="catalytic activity">
    <reaction evidence="1">
        <text>Hydrolysis of terminal non-reducing N-acetyl-D-hexosamine residues in N-acetyl-beta-D-hexosaminides.</text>
        <dbReference type="EC" id="3.2.1.52"/>
    </reaction>
</comment>
<keyword evidence="5" id="KW-0326">Glycosidase</keyword>
<evidence type="ECO:0000256" key="2">
    <source>
        <dbReference type="ARBA" id="ARBA00006285"/>
    </source>
</evidence>
<evidence type="ECO:0000313" key="9">
    <source>
        <dbReference type="EMBL" id="WOH37761.1"/>
    </source>
</evidence>
<dbReference type="Pfam" id="PF03173">
    <property type="entry name" value="CHB_HEX"/>
    <property type="match status" value="1"/>
</dbReference>
<dbReference type="InterPro" id="IPR004867">
    <property type="entry name" value="CHB_C_dom"/>
</dbReference>